<sequence length="247" mass="28153">MVCDYNVGGTKLYEKLGFKLEGRLRGEMRYDGEGGMIWSTERWRENGRIAMGMLKWKWRSLDRVSSSVASLWSKRTTEISAQRRQPSDHMRSCVYEAAAKIHLSPKCFVNRRQTETLRISYYERSPTRNVLLQDANHGVELKEPFINIDDFSTRLSSATSSLHRFRLPDNLVLEYKTALRKGSYEDLNLYFLSDIPGGNLGSCTYPQQNITDLARRRDGCSNLAGTLPGAETTDFDLGKTAVHETGH</sequence>
<accession>A0A1X7S2R5</accession>
<keyword evidence="2" id="KW-1185">Reference proteome</keyword>
<proteinExistence type="predicted"/>
<dbReference type="AlphaFoldDB" id="A0A1X7S2R5"/>
<dbReference type="Gene3D" id="3.40.390.10">
    <property type="entry name" value="Collagenase (Catalytic Domain)"/>
    <property type="match status" value="1"/>
</dbReference>
<protein>
    <submittedName>
        <fullName evidence="1">Uncharacterized protein</fullName>
    </submittedName>
</protein>
<organism evidence="1 2">
    <name type="scientific">Zymoseptoria tritici (strain ST99CH_3D7)</name>
    <dbReference type="NCBI Taxonomy" id="1276538"/>
    <lineage>
        <taxon>Eukaryota</taxon>
        <taxon>Fungi</taxon>
        <taxon>Dikarya</taxon>
        <taxon>Ascomycota</taxon>
        <taxon>Pezizomycotina</taxon>
        <taxon>Dothideomycetes</taxon>
        <taxon>Dothideomycetidae</taxon>
        <taxon>Mycosphaerellales</taxon>
        <taxon>Mycosphaerellaceae</taxon>
        <taxon>Zymoseptoria</taxon>
    </lineage>
</organism>
<dbReference type="InterPro" id="IPR016181">
    <property type="entry name" value="Acyl_CoA_acyltransferase"/>
</dbReference>
<dbReference type="STRING" id="1276538.A0A1X7S2R5"/>
<name>A0A1X7S2R5_ZYMT9</name>
<evidence type="ECO:0000313" key="1">
    <source>
        <dbReference type="EMBL" id="SMQ53962.1"/>
    </source>
</evidence>
<dbReference type="EMBL" id="LT853700">
    <property type="protein sequence ID" value="SMQ53962.1"/>
    <property type="molecule type" value="Genomic_DNA"/>
</dbReference>
<dbReference type="InterPro" id="IPR024079">
    <property type="entry name" value="MetalloPept_cat_dom_sf"/>
</dbReference>
<evidence type="ECO:0000313" key="2">
    <source>
        <dbReference type="Proteomes" id="UP000215127"/>
    </source>
</evidence>
<dbReference type="Proteomes" id="UP000215127">
    <property type="component" value="Chromosome 9"/>
</dbReference>
<gene>
    <name evidence="1" type="ORF">ZT3D7_G9116</name>
</gene>
<reference evidence="1 2" key="1">
    <citation type="submission" date="2016-06" db="EMBL/GenBank/DDBJ databases">
        <authorList>
            <person name="Kjaerup R.B."/>
            <person name="Dalgaard T.S."/>
            <person name="Juul-Madsen H.R."/>
        </authorList>
    </citation>
    <scope>NUCLEOTIDE SEQUENCE [LARGE SCALE GENOMIC DNA]</scope>
</reference>
<dbReference type="GO" id="GO:0008237">
    <property type="term" value="F:metallopeptidase activity"/>
    <property type="evidence" value="ECO:0007669"/>
    <property type="project" value="InterPro"/>
</dbReference>
<dbReference type="SUPFAM" id="SSF55729">
    <property type="entry name" value="Acyl-CoA N-acyltransferases (Nat)"/>
    <property type="match status" value="1"/>
</dbReference>